<dbReference type="OrthoDB" id="312209at2759"/>
<protein>
    <submittedName>
        <fullName evidence="2">Uncharacterized protein</fullName>
    </submittedName>
</protein>
<evidence type="ECO:0000313" key="3">
    <source>
        <dbReference type="Proteomes" id="UP000692954"/>
    </source>
</evidence>
<keyword evidence="3" id="KW-1185">Reference proteome</keyword>
<reference evidence="2" key="1">
    <citation type="submission" date="2021-01" db="EMBL/GenBank/DDBJ databases">
        <authorList>
            <consortium name="Genoscope - CEA"/>
            <person name="William W."/>
        </authorList>
    </citation>
    <scope>NUCLEOTIDE SEQUENCE</scope>
</reference>
<feature type="compositionally biased region" description="Polar residues" evidence="1">
    <location>
        <begin position="658"/>
        <end position="670"/>
    </location>
</feature>
<name>A0A8S1RAV9_9CILI</name>
<comment type="caution">
    <text evidence="2">The sequence shown here is derived from an EMBL/GenBank/DDBJ whole genome shotgun (WGS) entry which is preliminary data.</text>
</comment>
<feature type="compositionally biased region" description="Low complexity" evidence="1">
    <location>
        <begin position="636"/>
        <end position="650"/>
    </location>
</feature>
<dbReference type="EMBL" id="CAJJDN010000151">
    <property type="protein sequence ID" value="CAD8124474.1"/>
    <property type="molecule type" value="Genomic_DNA"/>
</dbReference>
<evidence type="ECO:0000256" key="1">
    <source>
        <dbReference type="SAM" id="MobiDB-lite"/>
    </source>
</evidence>
<proteinExistence type="predicted"/>
<sequence>MNLKISIPQEKQIYEFAYDENTNPFQISSIICQVVLLPKAIIPTTTKFFDENNQELDLQKTLQDQGISPQKQIYFYYSQSIKIQCLCNNQNFICVVNSLKKIGDYSNTYKQIMAQAYSQYKMVVLYQGKPQNLETYWFETGINDSSLVEFKILLPLQLTYFQDHFQEYIPSTWKVHQIITHIIEKKQIKEIIQITQKNKIIEYDLELSQLYSNLNNWQIEDVKEPSYQIQLKDGTLKIVKIQSKKKVGDLCELIKKEFNILKSVNLELQYGLITLNNQTFIIDQMILNNSVLIVNNQNLVFNDQFQEKINNQINDNNQEKVINQIEPKQKQLDSKQNNEVDIKSDDRLQIILLNKKNKQQILYKFIIQYFQGNNKPINNITFGDLEKDQKNNIKIEFLIQKQKPILKNISSFSQIYEFQFIYNSQLIKEKVDITKTLQKIENQIKQKYNIPELYSLFSEGSFDENQTIIALGLQQLNIIFEFKSRNPDTRTFQTIIYPNKVQLISQISQIQNVFQLRERIKKEYLKENDQAIIQIKFNQQNLHDNQQLSELVKENNTQIFEATILDQFEVKFQGLNQYKLTDQVYEDYLIKESVICLGLQEYDFFNRQNPIKIENSFQFYKINKQNQVIEFQKKTNNQQRPENNRQQGNNTQEHLRVEQNNTSKNNNQVVQDDKQIKQ</sequence>
<evidence type="ECO:0000313" key="2">
    <source>
        <dbReference type="EMBL" id="CAD8124474.1"/>
    </source>
</evidence>
<dbReference type="AlphaFoldDB" id="A0A8S1RAV9"/>
<dbReference type="Proteomes" id="UP000692954">
    <property type="component" value="Unassembled WGS sequence"/>
</dbReference>
<organism evidence="2 3">
    <name type="scientific">Paramecium sonneborni</name>
    <dbReference type="NCBI Taxonomy" id="65129"/>
    <lineage>
        <taxon>Eukaryota</taxon>
        <taxon>Sar</taxon>
        <taxon>Alveolata</taxon>
        <taxon>Ciliophora</taxon>
        <taxon>Intramacronucleata</taxon>
        <taxon>Oligohymenophorea</taxon>
        <taxon>Peniculida</taxon>
        <taxon>Parameciidae</taxon>
        <taxon>Paramecium</taxon>
    </lineage>
</organism>
<feature type="region of interest" description="Disordered" evidence="1">
    <location>
        <begin position="634"/>
        <end position="678"/>
    </location>
</feature>
<gene>
    <name evidence="2" type="ORF">PSON_ATCC_30995.1.T1510075</name>
</gene>
<accession>A0A8S1RAV9</accession>